<evidence type="ECO:0000313" key="2">
    <source>
        <dbReference type="EMBL" id="PMD30683.1"/>
    </source>
</evidence>
<dbReference type="EMBL" id="KZ613966">
    <property type="protein sequence ID" value="PMD30683.1"/>
    <property type="molecule type" value="Genomic_DNA"/>
</dbReference>
<proteinExistence type="predicted"/>
<dbReference type="OrthoDB" id="10359911at2759"/>
<dbReference type="AlphaFoldDB" id="A0A2J6QWR2"/>
<name>A0A2J6QWR2_HYAVF</name>
<keyword evidence="3" id="KW-1185">Reference proteome</keyword>
<dbReference type="Proteomes" id="UP000235786">
    <property type="component" value="Unassembled WGS sequence"/>
</dbReference>
<gene>
    <name evidence="2" type="ORF">L207DRAFT_225342</name>
</gene>
<accession>A0A2J6QWR2</accession>
<evidence type="ECO:0000313" key="3">
    <source>
        <dbReference type="Proteomes" id="UP000235786"/>
    </source>
</evidence>
<feature type="region of interest" description="Disordered" evidence="1">
    <location>
        <begin position="115"/>
        <end position="136"/>
    </location>
</feature>
<organism evidence="2 3">
    <name type="scientific">Hyaloscypha variabilis (strain UAMH 11265 / GT02V1 / F)</name>
    <name type="common">Meliniomyces variabilis</name>
    <dbReference type="NCBI Taxonomy" id="1149755"/>
    <lineage>
        <taxon>Eukaryota</taxon>
        <taxon>Fungi</taxon>
        <taxon>Dikarya</taxon>
        <taxon>Ascomycota</taxon>
        <taxon>Pezizomycotina</taxon>
        <taxon>Leotiomycetes</taxon>
        <taxon>Helotiales</taxon>
        <taxon>Hyaloscyphaceae</taxon>
        <taxon>Hyaloscypha</taxon>
        <taxon>Hyaloscypha variabilis</taxon>
    </lineage>
</organism>
<reference evidence="2 3" key="1">
    <citation type="submission" date="2016-04" db="EMBL/GenBank/DDBJ databases">
        <title>A degradative enzymes factory behind the ericoid mycorrhizal symbiosis.</title>
        <authorList>
            <consortium name="DOE Joint Genome Institute"/>
            <person name="Martino E."/>
            <person name="Morin E."/>
            <person name="Grelet G."/>
            <person name="Kuo A."/>
            <person name="Kohler A."/>
            <person name="Daghino S."/>
            <person name="Barry K."/>
            <person name="Choi C."/>
            <person name="Cichocki N."/>
            <person name="Clum A."/>
            <person name="Copeland A."/>
            <person name="Hainaut M."/>
            <person name="Haridas S."/>
            <person name="Labutti K."/>
            <person name="Lindquist E."/>
            <person name="Lipzen A."/>
            <person name="Khouja H.-R."/>
            <person name="Murat C."/>
            <person name="Ohm R."/>
            <person name="Olson A."/>
            <person name="Spatafora J."/>
            <person name="Veneault-Fourrey C."/>
            <person name="Henrissat B."/>
            <person name="Grigoriev I."/>
            <person name="Martin F."/>
            <person name="Perotto S."/>
        </authorList>
    </citation>
    <scope>NUCLEOTIDE SEQUENCE [LARGE SCALE GENOMIC DNA]</scope>
    <source>
        <strain evidence="2 3">F</strain>
    </source>
</reference>
<protein>
    <submittedName>
        <fullName evidence="2">Uncharacterized protein</fullName>
    </submittedName>
</protein>
<evidence type="ECO:0000256" key="1">
    <source>
        <dbReference type="SAM" id="MobiDB-lite"/>
    </source>
</evidence>
<sequence>MSTIHIPPTPAGLRLTSWLSVFNSPSNTETALLEFHQQSFLPPNEFANKSTTNELALRSRTGGFDPLEIITSEPTKISVLLQQKSDGERWGTVTVEVESQEPYYIIRFLIQRQGLEGEGGPGEEESSTAKQTESVG</sequence>